<comment type="caution">
    <text evidence="1">The sequence shown here is derived from an EMBL/GenBank/DDBJ whole genome shotgun (WGS) entry which is preliminary data.</text>
</comment>
<protein>
    <submittedName>
        <fullName evidence="1">Uncharacterized protein</fullName>
    </submittedName>
</protein>
<keyword evidence="2" id="KW-1185">Reference proteome</keyword>
<reference evidence="1 2" key="1">
    <citation type="submission" date="2019-11" db="EMBL/GenBank/DDBJ databases">
        <title>Whole genome sequence of Oryza granulata.</title>
        <authorList>
            <person name="Li W."/>
        </authorList>
    </citation>
    <scope>NUCLEOTIDE SEQUENCE [LARGE SCALE GENOMIC DNA]</scope>
    <source>
        <strain evidence="2">cv. Menghai</strain>
        <tissue evidence="1">Leaf</tissue>
    </source>
</reference>
<dbReference type="Proteomes" id="UP000479710">
    <property type="component" value="Unassembled WGS sequence"/>
</dbReference>
<dbReference type="AlphaFoldDB" id="A0A6G1CXY4"/>
<accession>A0A6G1CXY4</accession>
<sequence>MSAEAILSPPQAPPPISYRQMVVILPEPQTSCCDSSSFHFHLANASAAMLVAASLLVADQALAFKMRAVSLELEAVSEVAKASRHESVSLPDELESFFMKDLFYVTTIPITRQKQKLAIKFSMKSLDQQELQNFVQSEY</sequence>
<gene>
    <name evidence="1" type="ORF">E2562_039247</name>
</gene>
<evidence type="ECO:0000313" key="1">
    <source>
        <dbReference type="EMBL" id="KAF0904982.1"/>
    </source>
</evidence>
<name>A0A6G1CXY4_9ORYZ</name>
<organism evidence="1 2">
    <name type="scientific">Oryza meyeriana var. granulata</name>
    <dbReference type="NCBI Taxonomy" id="110450"/>
    <lineage>
        <taxon>Eukaryota</taxon>
        <taxon>Viridiplantae</taxon>
        <taxon>Streptophyta</taxon>
        <taxon>Embryophyta</taxon>
        <taxon>Tracheophyta</taxon>
        <taxon>Spermatophyta</taxon>
        <taxon>Magnoliopsida</taxon>
        <taxon>Liliopsida</taxon>
        <taxon>Poales</taxon>
        <taxon>Poaceae</taxon>
        <taxon>BOP clade</taxon>
        <taxon>Oryzoideae</taxon>
        <taxon>Oryzeae</taxon>
        <taxon>Oryzinae</taxon>
        <taxon>Oryza</taxon>
        <taxon>Oryza meyeriana</taxon>
    </lineage>
</organism>
<proteinExistence type="predicted"/>
<dbReference type="EMBL" id="SPHZ02000008">
    <property type="protein sequence ID" value="KAF0904982.1"/>
    <property type="molecule type" value="Genomic_DNA"/>
</dbReference>
<evidence type="ECO:0000313" key="2">
    <source>
        <dbReference type="Proteomes" id="UP000479710"/>
    </source>
</evidence>